<evidence type="ECO:0000313" key="2">
    <source>
        <dbReference type="EMBL" id="CAB4928299.1"/>
    </source>
</evidence>
<sequence length="184" mass="20218">MNRDPVMRRAFEGQRLLLGGDRAGAREVYADLWASLDAAGDEDPMHRVWVAHVTADAQDDPAEQVHWDLVALRAADAAAERGGVDGVGVRTFYPSLHLNLGEGFRRLGDDRRARDHLAEAERHLRGHPDDDERAGIEAAVIALRERIEDPPENRRAHGPDAADLDLDLGLDVDLDLPLRPPPGG</sequence>
<gene>
    <name evidence="2" type="ORF">UFOPK3564_02229</name>
</gene>
<reference evidence="2" key="1">
    <citation type="submission" date="2020-05" db="EMBL/GenBank/DDBJ databases">
        <authorList>
            <person name="Chiriac C."/>
            <person name="Salcher M."/>
            <person name="Ghai R."/>
            <person name="Kavagutti S V."/>
        </authorList>
    </citation>
    <scope>NUCLEOTIDE SEQUENCE</scope>
</reference>
<evidence type="ECO:0000256" key="1">
    <source>
        <dbReference type="SAM" id="MobiDB-lite"/>
    </source>
</evidence>
<proteinExistence type="predicted"/>
<feature type="region of interest" description="Disordered" evidence="1">
    <location>
        <begin position="144"/>
        <end position="163"/>
    </location>
</feature>
<organism evidence="2">
    <name type="scientific">freshwater metagenome</name>
    <dbReference type="NCBI Taxonomy" id="449393"/>
    <lineage>
        <taxon>unclassified sequences</taxon>
        <taxon>metagenomes</taxon>
        <taxon>ecological metagenomes</taxon>
    </lineage>
</organism>
<feature type="compositionally biased region" description="Basic and acidic residues" evidence="1">
    <location>
        <begin position="144"/>
        <end position="160"/>
    </location>
</feature>
<accession>A0A6J7IBQ5</accession>
<name>A0A6J7IBQ5_9ZZZZ</name>
<protein>
    <submittedName>
        <fullName evidence="2">Unannotated protein</fullName>
    </submittedName>
</protein>
<dbReference type="EMBL" id="CAFBMK010000146">
    <property type="protein sequence ID" value="CAB4928299.1"/>
    <property type="molecule type" value="Genomic_DNA"/>
</dbReference>
<dbReference type="AlphaFoldDB" id="A0A6J7IBQ5"/>